<dbReference type="AlphaFoldDB" id="A0A812TWU2"/>
<keyword evidence="1" id="KW-0677">Repeat</keyword>
<dbReference type="PANTHER" id="PTHR24173">
    <property type="entry name" value="ANKYRIN REPEAT CONTAINING"/>
    <property type="match status" value="1"/>
</dbReference>
<dbReference type="PROSITE" id="PS50297">
    <property type="entry name" value="ANK_REP_REGION"/>
    <property type="match status" value="2"/>
</dbReference>
<dbReference type="PROSITE" id="PS50088">
    <property type="entry name" value="ANK_REPEAT"/>
    <property type="match status" value="2"/>
</dbReference>
<dbReference type="SMART" id="SM00248">
    <property type="entry name" value="ANK"/>
    <property type="match status" value="5"/>
</dbReference>
<feature type="repeat" description="ANK" evidence="3">
    <location>
        <begin position="264"/>
        <end position="296"/>
    </location>
</feature>
<dbReference type="PANTHER" id="PTHR24173:SF74">
    <property type="entry name" value="ANKYRIN REPEAT DOMAIN-CONTAINING PROTEIN 16"/>
    <property type="match status" value="1"/>
</dbReference>
<dbReference type="EMBL" id="CAJNDS010002604">
    <property type="protein sequence ID" value="CAE7542114.1"/>
    <property type="molecule type" value="Genomic_DNA"/>
</dbReference>
<sequence length="547" mass="59671">MGNAAFVSHQWVARQHPDPEFRQMSVLQDTLKHLLGSGGHVLLDIATEQHVRSARPLPTKDFQSRALFVWYDYFSVPQSEHRESHASDNSDGSQQANAINSIPAYVAKCKFFLALCPVLDRASEEKVLSPRSWAERGWCRVERAARELSPDSTWILIQGTTRMELVGTAISFPSGSVGEGRFTVEEDRQKLAPVMRSILTHKLMHCLRTRDFPAFRRHLNLQSVHLRGLEIEPVHGVLPNEAPNALSRFLFQNGLGKVDASDSAGWWPLHYAALSGNAEVIQGLLELRASVNQRTAKDEPGLGIPLWTSALDLAVLHKHNEAAQVLIAASASLEGRLVPAMSAAAAADNAEGIRLLCEAGGNPLARNFVGLTNLMSAASAHAPAALEELVAQAQPNCLELSKALAQAAAFRGGSPELIQRLLDLRADVDYQVVVERDMTLLGQLLVGATSLQHRVGRRTHLSAWAYHLRGSTPLMHAMRSAQYEAAAVLIAAGAKLEIENSRGWIAADFARNSSIPPFLQQGLAGDPSGCKRLSELAGKDDLIEIRF</sequence>
<name>A0A812TWU2_9DINO</name>
<evidence type="ECO:0000313" key="5">
    <source>
        <dbReference type="Proteomes" id="UP000604046"/>
    </source>
</evidence>
<dbReference type="Gene3D" id="1.25.40.20">
    <property type="entry name" value="Ankyrin repeat-containing domain"/>
    <property type="match status" value="2"/>
</dbReference>
<dbReference type="Proteomes" id="UP000604046">
    <property type="component" value="Unassembled WGS sequence"/>
</dbReference>
<dbReference type="Pfam" id="PF00023">
    <property type="entry name" value="Ank"/>
    <property type="match status" value="1"/>
</dbReference>
<keyword evidence="5" id="KW-1185">Reference proteome</keyword>
<dbReference type="SUPFAM" id="SSF48403">
    <property type="entry name" value="Ankyrin repeat"/>
    <property type="match status" value="1"/>
</dbReference>
<reference evidence="4" key="1">
    <citation type="submission" date="2021-02" db="EMBL/GenBank/DDBJ databases">
        <authorList>
            <person name="Dougan E. K."/>
            <person name="Rhodes N."/>
            <person name="Thang M."/>
            <person name="Chan C."/>
        </authorList>
    </citation>
    <scope>NUCLEOTIDE SEQUENCE</scope>
</reference>
<feature type="repeat" description="ANK" evidence="3">
    <location>
        <begin position="469"/>
        <end position="501"/>
    </location>
</feature>
<organism evidence="4 5">
    <name type="scientific">Symbiodinium natans</name>
    <dbReference type="NCBI Taxonomy" id="878477"/>
    <lineage>
        <taxon>Eukaryota</taxon>
        <taxon>Sar</taxon>
        <taxon>Alveolata</taxon>
        <taxon>Dinophyceae</taxon>
        <taxon>Suessiales</taxon>
        <taxon>Symbiodiniaceae</taxon>
        <taxon>Symbiodinium</taxon>
    </lineage>
</organism>
<comment type="caution">
    <text evidence="4">The sequence shown here is derived from an EMBL/GenBank/DDBJ whole genome shotgun (WGS) entry which is preliminary data.</text>
</comment>
<evidence type="ECO:0000256" key="2">
    <source>
        <dbReference type="ARBA" id="ARBA00023043"/>
    </source>
</evidence>
<dbReference type="InterPro" id="IPR002110">
    <property type="entry name" value="Ankyrin_rpt"/>
</dbReference>
<gene>
    <name evidence="4" type="primary">btbd11b</name>
    <name evidence="4" type="ORF">SNAT2548_LOCUS30396</name>
</gene>
<dbReference type="OrthoDB" id="412386at2759"/>
<evidence type="ECO:0000256" key="3">
    <source>
        <dbReference type="PROSITE-ProRule" id="PRU00023"/>
    </source>
</evidence>
<proteinExistence type="predicted"/>
<evidence type="ECO:0000256" key="1">
    <source>
        <dbReference type="ARBA" id="ARBA00022737"/>
    </source>
</evidence>
<protein>
    <submittedName>
        <fullName evidence="4">Btbd11b protein</fullName>
    </submittedName>
</protein>
<keyword evidence="2 3" id="KW-0040">ANK repeat</keyword>
<accession>A0A812TWU2</accession>
<dbReference type="InterPro" id="IPR036770">
    <property type="entry name" value="Ankyrin_rpt-contain_sf"/>
</dbReference>
<evidence type="ECO:0000313" key="4">
    <source>
        <dbReference type="EMBL" id="CAE7542114.1"/>
    </source>
</evidence>